<gene>
    <name evidence="2" type="ORF">F383_03273</name>
</gene>
<sequence length="52" mass="6226">MCAMRTIFGHCYVYVYDIIFGLKSICIWVNIMIISFEIERYFVNIYICVFGL</sequence>
<proteinExistence type="predicted"/>
<name>A0A0B0PJT4_GOSAR</name>
<evidence type="ECO:0000313" key="2">
    <source>
        <dbReference type="EMBL" id="KHG26718.1"/>
    </source>
</evidence>
<keyword evidence="1" id="KW-0812">Transmembrane</keyword>
<feature type="transmembrane region" description="Helical" evidence="1">
    <location>
        <begin position="12"/>
        <end position="36"/>
    </location>
</feature>
<keyword evidence="1" id="KW-0472">Membrane</keyword>
<keyword evidence="1" id="KW-1133">Transmembrane helix</keyword>
<dbReference type="AlphaFoldDB" id="A0A0B0PJT4"/>
<evidence type="ECO:0000313" key="3">
    <source>
        <dbReference type="Proteomes" id="UP000032142"/>
    </source>
</evidence>
<evidence type="ECO:0000256" key="1">
    <source>
        <dbReference type="SAM" id="Phobius"/>
    </source>
</evidence>
<accession>A0A0B0PJT4</accession>
<dbReference type="EMBL" id="KN438137">
    <property type="protein sequence ID" value="KHG26718.1"/>
    <property type="molecule type" value="Genomic_DNA"/>
</dbReference>
<reference evidence="3" key="1">
    <citation type="submission" date="2014-09" db="EMBL/GenBank/DDBJ databases">
        <authorList>
            <person name="Mudge J."/>
            <person name="Ramaraj T."/>
            <person name="Lindquist I.E."/>
            <person name="Bharti A.K."/>
            <person name="Sundararajan A."/>
            <person name="Cameron C.T."/>
            <person name="Woodward J.E."/>
            <person name="May G.D."/>
            <person name="Brubaker C."/>
            <person name="Broadhvest J."/>
            <person name="Wilkins T.A."/>
        </authorList>
    </citation>
    <scope>NUCLEOTIDE SEQUENCE</scope>
    <source>
        <strain evidence="3">cv. AKA8401</strain>
    </source>
</reference>
<keyword evidence="3" id="KW-1185">Reference proteome</keyword>
<dbReference type="Proteomes" id="UP000032142">
    <property type="component" value="Unassembled WGS sequence"/>
</dbReference>
<organism evidence="2 3">
    <name type="scientific">Gossypium arboreum</name>
    <name type="common">Tree cotton</name>
    <name type="synonym">Gossypium nanking</name>
    <dbReference type="NCBI Taxonomy" id="29729"/>
    <lineage>
        <taxon>Eukaryota</taxon>
        <taxon>Viridiplantae</taxon>
        <taxon>Streptophyta</taxon>
        <taxon>Embryophyta</taxon>
        <taxon>Tracheophyta</taxon>
        <taxon>Spermatophyta</taxon>
        <taxon>Magnoliopsida</taxon>
        <taxon>eudicotyledons</taxon>
        <taxon>Gunneridae</taxon>
        <taxon>Pentapetalae</taxon>
        <taxon>rosids</taxon>
        <taxon>malvids</taxon>
        <taxon>Malvales</taxon>
        <taxon>Malvaceae</taxon>
        <taxon>Malvoideae</taxon>
        <taxon>Gossypium</taxon>
    </lineage>
</organism>
<protein>
    <submittedName>
        <fullName evidence="2">Uncharacterized protein</fullName>
    </submittedName>
</protein>